<feature type="region of interest" description="Disordered" evidence="1">
    <location>
        <begin position="1"/>
        <end position="52"/>
    </location>
</feature>
<dbReference type="AlphaFoldDB" id="A1VQ20"/>
<keyword evidence="3" id="KW-1185">Reference proteome</keyword>
<protein>
    <submittedName>
        <fullName evidence="2">Uncharacterized protein</fullName>
    </submittedName>
</protein>
<evidence type="ECO:0000313" key="3">
    <source>
        <dbReference type="Proteomes" id="UP000000644"/>
    </source>
</evidence>
<name>A1VQ20_POLNA</name>
<evidence type="ECO:0000256" key="1">
    <source>
        <dbReference type="SAM" id="MobiDB-lite"/>
    </source>
</evidence>
<dbReference type="HOGENOM" id="CLU_2247557_0_0_4"/>
<feature type="region of interest" description="Disordered" evidence="1">
    <location>
        <begin position="76"/>
        <end position="104"/>
    </location>
</feature>
<dbReference type="STRING" id="365044.Pnap_2441"/>
<dbReference type="KEGG" id="pna:Pnap_2441"/>
<feature type="compositionally biased region" description="Basic and acidic residues" evidence="1">
    <location>
        <begin position="32"/>
        <end position="42"/>
    </location>
</feature>
<dbReference type="Proteomes" id="UP000000644">
    <property type="component" value="Chromosome"/>
</dbReference>
<dbReference type="EMBL" id="CP000529">
    <property type="protein sequence ID" value="ABM37748.1"/>
    <property type="molecule type" value="Genomic_DNA"/>
</dbReference>
<evidence type="ECO:0000313" key="2">
    <source>
        <dbReference type="EMBL" id="ABM37748.1"/>
    </source>
</evidence>
<proteinExistence type="predicted"/>
<organism evidence="2 3">
    <name type="scientific">Polaromonas naphthalenivorans (strain CJ2)</name>
    <dbReference type="NCBI Taxonomy" id="365044"/>
    <lineage>
        <taxon>Bacteria</taxon>
        <taxon>Pseudomonadati</taxon>
        <taxon>Pseudomonadota</taxon>
        <taxon>Betaproteobacteria</taxon>
        <taxon>Burkholderiales</taxon>
        <taxon>Comamonadaceae</taxon>
        <taxon>Polaromonas</taxon>
    </lineage>
</organism>
<gene>
    <name evidence="2" type="ordered locus">Pnap_2441</name>
</gene>
<accession>A1VQ20</accession>
<sequence>MKSRMGKCSAQARNEVEAGGVRDQNRMAATRYEARGNAREPDGGNAGMPSEGQQYSLRSKYCCFVEYRCKQTRPKSIWRSMPTPPPSLADARGQPGTLCNVPPA</sequence>
<reference evidence="3" key="1">
    <citation type="journal article" date="2009" name="Environ. Microbiol.">
        <title>The genome of Polaromonas naphthalenivorans strain CJ2, isolated from coal tar-contaminated sediment, reveals physiological and metabolic versatility and evolution through extensive horizontal gene transfer.</title>
        <authorList>
            <person name="Yagi J.M."/>
            <person name="Sims D."/>
            <person name="Brettin T."/>
            <person name="Bruce D."/>
            <person name="Madsen E.L."/>
        </authorList>
    </citation>
    <scope>NUCLEOTIDE SEQUENCE [LARGE SCALE GENOMIC DNA]</scope>
    <source>
        <strain evidence="3">CJ2</strain>
    </source>
</reference>